<feature type="transmembrane region" description="Helical" evidence="8">
    <location>
        <begin position="12"/>
        <end position="33"/>
    </location>
</feature>
<dbReference type="InterPro" id="IPR003400">
    <property type="entry name" value="ExbD"/>
</dbReference>
<evidence type="ECO:0000256" key="5">
    <source>
        <dbReference type="ARBA" id="ARBA00022989"/>
    </source>
</evidence>
<keyword evidence="6 8" id="KW-0472">Membrane</keyword>
<protein>
    <submittedName>
        <fullName evidence="9">Biopolymer transport protein ExbD</fullName>
    </submittedName>
</protein>
<evidence type="ECO:0000256" key="1">
    <source>
        <dbReference type="ARBA" id="ARBA00004162"/>
    </source>
</evidence>
<dbReference type="Gene3D" id="3.30.420.270">
    <property type="match status" value="1"/>
</dbReference>
<gene>
    <name evidence="9" type="ORF">OD816_000640</name>
</gene>
<sequence length="126" mass="14420">MEEKEFDYINVIPLVDIMLVLLTIVLVTATFIVQGSIPVRLPASKHADVKNIRSFQVTINEKGDIFFERRKVSLEELEEIVKNLNKDSYISIFADKSAKVQSLVAVLDILKKYQIEKAVIKTELIR</sequence>
<dbReference type="Pfam" id="PF02472">
    <property type="entry name" value="ExbD"/>
    <property type="match status" value="1"/>
</dbReference>
<keyword evidence="4 7" id="KW-0812">Transmembrane</keyword>
<evidence type="ECO:0000256" key="4">
    <source>
        <dbReference type="ARBA" id="ARBA00022692"/>
    </source>
</evidence>
<dbReference type="PANTHER" id="PTHR30558:SF7">
    <property type="entry name" value="TOL-PAL SYSTEM PROTEIN TOLR"/>
    <property type="match status" value="1"/>
</dbReference>
<dbReference type="GO" id="GO:0005886">
    <property type="term" value="C:plasma membrane"/>
    <property type="evidence" value="ECO:0007669"/>
    <property type="project" value="UniProtKB-SubCell"/>
</dbReference>
<dbReference type="EMBL" id="JAPHEG010000002">
    <property type="protein sequence ID" value="MDF2953395.1"/>
    <property type="molecule type" value="Genomic_DNA"/>
</dbReference>
<dbReference type="Proteomes" id="UP001144110">
    <property type="component" value="Unassembled WGS sequence"/>
</dbReference>
<evidence type="ECO:0000256" key="7">
    <source>
        <dbReference type="RuleBase" id="RU003879"/>
    </source>
</evidence>
<name>A0AAE3P3Q0_9BACT</name>
<evidence type="ECO:0000256" key="3">
    <source>
        <dbReference type="ARBA" id="ARBA00022475"/>
    </source>
</evidence>
<keyword evidence="3" id="KW-1003">Cell membrane</keyword>
<dbReference type="GO" id="GO:0022857">
    <property type="term" value="F:transmembrane transporter activity"/>
    <property type="evidence" value="ECO:0007669"/>
    <property type="project" value="InterPro"/>
</dbReference>
<comment type="subcellular location">
    <subcellularLocation>
        <location evidence="1">Cell membrane</location>
        <topology evidence="1">Single-pass membrane protein</topology>
    </subcellularLocation>
    <subcellularLocation>
        <location evidence="7">Cell membrane</location>
        <topology evidence="7">Single-pass type II membrane protein</topology>
    </subcellularLocation>
</comment>
<proteinExistence type="inferred from homology"/>
<evidence type="ECO:0000256" key="2">
    <source>
        <dbReference type="ARBA" id="ARBA00005811"/>
    </source>
</evidence>
<keyword evidence="5 8" id="KW-1133">Transmembrane helix</keyword>
<reference evidence="9" key="1">
    <citation type="submission" date="2022-11" db="EMBL/GenBank/DDBJ databases">
        <title>Candidatus Alkanophaga archaea from heated hydrothermal vent sediment oxidize petroleum alkanes.</title>
        <authorList>
            <person name="Zehnle H."/>
            <person name="Laso-Perez R."/>
            <person name="Lipp J."/>
            <person name="Teske A."/>
            <person name="Wegener G."/>
        </authorList>
    </citation>
    <scope>NUCLEOTIDE SEQUENCE</scope>
    <source>
        <strain evidence="9">MCA70</strain>
    </source>
</reference>
<accession>A0AAE3P3Q0</accession>
<organism evidence="9 10">
    <name type="scientific">Candidatus Thermodesulfobacterium syntrophicum</name>
    <dbReference type="NCBI Taxonomy" id="3060442"/>
    <lineage>
        <taxon>Bacteria</taxon>
        <taxon>Pseudomonadati</taxon>
        <taxon>Thermodesulfobacteriota</taxon>
        <taxon>Thermodesulfobacteria</taxon>
        <taxon>Thermodesulfobacteriales</taxon>
        <taxon>Thermodesulfobacteriaceae</taxon>
        <taxon>Thermodesulfobacterium</taxon>
    </lineage>
</organism>
<comment type="caution">
    <text evidence="9">The sequence shown here is derived from an EMBL/GenBank/DDBJ whole genome shotgun (WGS) entry which is preliminary data.</text>
</comment>
<evidence type="ECO:0000256" key="6">
    <source>
        <dbReference type="ARBA" id="ARBA00023136"/>
    </source>
</evidence>
<evidence type="ECO:0000256" key="8">
    <source>
        <dbReference type="SAM" id="Phobius"/>
    </source>
</evidence>
<dbReference type="GO" id="GO:0015031">
    <property type="term" value="P:protein transport"/>
    <property type="evidence" value="ECO:0007669"/>
    <property type="project" value="UniProtKB-KW"/>
</dbReference>
<evidence type="ECO:0000313" key="10">
    <source>
        <dbReference type="Proteomes" id="UP001144110"/>
    </source>
</evidence>
<keyword evidence="7" id="KW-0653">Protein transport</keyword>
<keyword evidence="7" id="KW-0813">Transport</keyword>
<comment type="similarity">
    <text evidence="2 7">Belongs to the ExbD/TolR family.</text>
</comment>
<dbReference type="PANTHER" id="PTHR30558">
    <property type="entry name" value="EXBD MEMBRANE COMPONENT OF PMF-DRIVEN MACROMOLECULE IMPORT SYSTEM"/>
    <property type="match status" value="1"/>
</dbReference>
<dbReference type="AlphaFoldDB" id="A0AAE3P3Q0"/>
<evidence type="ECO:0000313" key="9">
    <source>
        <dbReference type="EMBL" id="MDF2953395.1"/>
    </source>
</evidence>